<dbReference type="Gene3D" id="3.40.50.720">
    <property type="entry name" value="NAD(P)-binding Rossmann-like Domain"/>
    <property type="match status" value="1"/>
</dbReference>
<dbReference type="InterPro" id="IPR002347">
    <property type="entry name" value="SDR_fam"/>
</dbReference>
<keyword evidence="2" id="KW-0560">Oxidoreductase</keyword>
<dbReference type="PRINTS" id="PR00081">
    <property type="entry name" value="GDHRDH"/>
</dbReference>
<keyword evidence="4" id="KW-1185">Reference proteome</keyword>
<evidence type="ECO:0000313" key="3">
    <source>
        <dbReference type="EMBL" id="SEW19997.1"/>
    </source>
</evidence>
<sequence length="245" mass="27423">MEKRRAIVIGASSGIGREVARLLIAEGWTLGVAARRTDLLQTLGDVQVEQIDVTSEDATSRLRTLINKVGGMDLFFYASGIGKQNRELAEGIEMATMQTNALGFTRMIGEAYRYFAEQGGGHIAAISSIAGTKGLGPAPAYSATKAMQNVYLQALEQQAHSRGLKIRFTDIRPGFVDTALLAGDFRYPMMLKPERVAKEIVRAINDKRHIRVIDWKYRLLTAVWRGIPNCVWRRIPRCVWRRMKL</sequence>
<accession>A0A1I0PZQ3</accession>
<dbReference type="AlphaFoldDB" id="A0A1I0PZQ3"/>
<dbReference type="GO" id="GO:0016020">
    <property type="term" value="C:membrane"/>
    <property type="evidence" value="ECO:0007669"/>
    <property type="project" value="TreeGrafter"/>
</dbReference>
<evidence type="ECO:0000313" key="4">
    <source>
        <dbReference type="Proteomes" id="UP000199373"/>
    </source>
</evidence>
<protein>
    <submittedName>
        <fullName evidence="3">Short-chain dehydrogenase</fullName>
    </submittedName>
</protein>
<comment type="similarity">
    <text evidence="1">Belongs to the short-chain dehydrogenases/reductases (SDR) family.</text>
</comment>
<dbReference type="PANTHER" id="PTHR44196">
    <property type="entry name" value="DEHYDROGENASE/REDUCTASE SDR FAMILY MEMBER 7B"/>
    <property type="match status" value="1"/>
</dbReference>
<organism evidence="3 4">
    <name type="scientific">Prevotella aff. ruminicola Tc2-24</name>
    <dbReference type="NCBI Taxonomy" id="81582"/>
    <lineage>
        <taxon>Bacteria</taxon>
        <taxon>Pseudomonadati</taxon>
        <taxon>Bacteroidota</taxon>
        <taxon>Bacteroidia</taxon>
        <taxon>Bacteroidales</taxon>
        <taxon>Prevotellaceae</taxon>
        <taxon>Prevotella</taxon>
    </lineage>
</organism>
<dbReference type="Proteomes" id="UP000199373">
    <property type="component" value="Unassembled WGS sequence"/>
</dbReference>
<dbReference type="InterPro" id="IPR036291">
    <property type="entry name" value="NAD(P)-bd_dom_sf"/>
</dbReference>
<gene>
    <name evidence="3" type="ORF">SAMN04487850_2087</name>
</gene>
<evidence type="ECO:0000256" key="1">
    <source>
        <dbReference type="ARBA" id="ARBA00006484"/>
    </source>
</evidence>
<name>A0A1I0PZQ3_9BACT</name>
<evidence type="ECO:0000256" key="2">
    <source>
        <dbReference type="ARBA" id="ARBA00023002"/>
    </source>
</evidence>
<dbReference type="EMBL" id="FOIQ01000005">
    <property type="protein sequence ID" value="SEW19997.1"/>
    <property type="molecule type" value="Genomic_DNA"/>
</dbReference>
<dbReference type="GO" id="GO:0016491">
    <property type="term" value="F:oxidoreductase activity"/>
    <property type="evidence" value="ECO:0007669"/>
    <property type="project" value="UniProtKB-KW"/>
</dbReference>
<dbReference type="RefSeq" id="WP_091916401.1">
    <property type="nucleotide sequence ID" value="NZ_FOIQ01000005.1"/>
</dbReference>
<reference evidence="3 4" key="1">
    <citation type="submission" date="2016-10" db="EMBL/GenBank/DDBJ databases">
        <authorList>
            <person name="de Groot N.N."/>
        </authorList>
    </citation>
    <scope>NUCLEOTIDE SEQUENCE [LARGE SCALE GENOMIC DNA]</scope>
    <source>
        <strain evidence="3 4">TC2-24</strain>
    </source>
</reference>
<dbReference type="SUPFAM" id="SSF51735">
    <property type="entry name" value="NAD(P)-binding Rossmann-fold domains"/>
    <property type="match status" value="1"/>
</dbReference>
<dbReference type="Pfam" id="PF00106">
    <property type="entry name" value="adh_short"/>
    <property type="match status" value="1"/>
</dbReference>
<dbReference type="PANTHER" id="PTHR44196:SF3">
    <property type="entry name" value="SHORT CHAIN DEHYDROGENASE FAMILY PROTEIN"/>
    <property type="match status" value="1"/>
</dbReference>
<proteinExistence type="inferred from homology"/>